<keyword evidence="5" id="KW-1185">Reference proteome</keyword>
<sequence>MESFGLVDEFHQKRASCWEQAIEHFNNTLEPDSKERIILGSEKFPDTTGITNLFYECCDLAKVAIAEDDIGQLVSEQLAEIIEEIGQWESIHEQSGASPRVRDKIVALYAAILSFLVRTKTFYKKTKIARFTRAGLTPCAANFQTEIEGVRKRAALLRAEYECAVNRDQRQLQVQHALTFSAGLAESHRTMSSGFDRIQSHFQAEADGDATRRLVKWLDPERHPADDSFEPLDGSCEWIVEHKVYQDWAGGGGERILWVMGKLGCGKSTLANFLYRHHISSRRIIYHFQGSTDMKSAKPVAFLTFLLANILQFDEVVSHSKFGIVLDHLVAITQSSPDSSKASFERLWAILKDLVAIAGCITIIVDGVDECSVENPKELENLLENLEFLAKTSDTRIILLSQQMYKLEPYQQRSSVVSMTTEIVNRDIVLFIRRRLREKKSLARTQDEILKKVAGADGMFLWAKLFIDFVEGADTIRMQESRIHEFPERLFSAYQAILDESSQKLSEDELKRRREIFLILVEAYKPLTIEEISVAVALRPFGSALDEKDLLIEPKETLSKLCSRLAIISNGRLQLAHSSIKEFLTQRLQCTNLHDTDAKVSRPESNAYLTRKCFARLSEKQYQEPGRIAASLRKNVSPEVKDKDSEAEVEPEVLYDYAAMNWPIHLTSIPNPDEDILLLADNFLHGPEFVFWAEYIYGKGKDNSPSWEIRGKLERWYEKLPLDSQSMLDINDFFRGPYESLSKWYAEKGSDKTLKWLCLFRLGEWYMVIMDSDNAIKTRLEVMEGLEELLGKEHPLALRAASAYAKACLINRDLQPVVKILTTTSEIQLRVVGDGKPDAYESFQDLGLAEYYMTRYSESNTSQSKALAGFLRLLGSESQLYLFSYLYFGYAQESLGELKFARDIFENIYKTRSTNFGADNALALMAQVALAQTQRKLNDNAAATSNLLQAYEARDRILGINKLTTVDSIIHLIINYWDTGNLEDARKYTEIVSKPGILTAFFDRFCQVCHLRGLLHFDEGNWEMAIEIFRYILNESNQSDHTNNRALFWVRLDQAKILRAHGRNDEASEVFEDILTFRDSDTASIRSLKEEPQPPKTLKIAEDALRLIRAGKVKEADALLAENKLQWAHEEDFWIPLGGPYADTASMRGP</sequence>
<evidence type="ECO:0000313" key="4">
    <source>
        <dbReference type="EMBL" id="KAF4625583.1"/>
    </source>
</evidence>
<dbReference type="OrthoDB" id="21416at2759"/>
<comment type="caution">
    <text evidence="4">The sequence shown here is derived from an EMBL/GenBank/DDBJ whole genome shotgun (WGS) entry which is preliminary data.</text>
</comment>
<dbReference type="SUPFAM" id="SSF48452">
    <property type="entry name" value="TPR-like"/>
    <property type="match status" value="2"/>
</dbReference>
<organism evidence="4 5">
    <name type="scientific">Cudoniella acicularis</name>
    <dbReference type="NCBI Taxonomy" id="354080"/>
    <lineage>
        <taxon>Eukaryota</taxon>
        <taxon>Fungi</taxon>
        <taxon>Dikarya</taxon>
        <taxon>Ascomycota</taxon>
        <taxon>Pezizomycotina</taxon>
        <taxon>Leotiomycetes</taxon>
        <taxon>Helotiales</taxon>
        <taxon>Tricladiaceae</taxon>
        <taxon>Cudoniella</taxon>
    </lineage>
</organism>
<dbReference type="Pfam" id="PF24809">
    <property type="entry name" value="DUF7708"/>
    <property type="match status" value="1"/>
</dbReference>
<proteinExistence type="predicted"/>
<dbReference type="InterPro" id="IPR056884">
    <property type="entry name" value="NPHP3-like_N"/>
</dbReference>
<protein>
    <recommendedName>
        <fullName evidence="6">NACHT domain-containing protein</fullName>
    </recommendedName>
</protein>
<feature type="domain" description="DUF7708" evidence="2">
    <location>
        <begin position="65"/>
        <end position="161"/>
    </location>
</feature>
<evidence type="ECO:0000256" key="1">
    <source>
        <dbReference type="ARBA" id="ARBA00022737"/>
    </source>
</evidence>
<evidence type="ECO:0008006" key="6">
    <source>
        <dbReference type="Google" id="ProtNLM"/>
    </source>
</evidence>
<name>A0A8H4R9T5_9HELO</name>
<dbReference type="InterPro" id="IPR027417">
    <property type="entry name" value="P-loop_NTPase"/>
</dbReference>
<dbReference type="PANTHER" id="PTHR10039">
    <property type="entry name" value="AMELOGENIN"/>
    <property type="match status" value="1"/>
</dbReference>
<dbReference type="Proteomes" id="UP000566819">
    <property type="component" value="Unassembled WGS sequence"/>
</dbReference>
<dbReference type="PANTHER" id="PTHR10039:SF14">
    <property type="entry name" value="NACHT DOMAIN-CONTAINING PROTEIN"/>
    <property type="match status" value="1"/>
</dbReference>
<dbReference type="Gene3D" id="1.25.40.10">
    <property type="entry name" value="Tetratricopeptide repeat domain"/>
    <property type="match status" value="2"/>
</dbReference>
<dbReference type="InterPro" id="IPR056125">
    <property type="entry name" value="DUF7708"/>
</dbReference>
<dbReference type="InterPro" id="IPR011990">
    <property type="entry name" value="TPR-like_helical_dom_sf"/>
</dbReference>
<feature type="domain" description="Nephrocystin 3-like N-terminal" evidence="3">
    <location>
        <begin position="234"/>
        <end position="401"/>
    </location>
</feature>
<dbReference type="SUPFAM" id="SSF52540">
    <property type="entry name" value="P-loop containing nucleoside triphosphate hydrolases"/>
    <property type="match status" value="1"/>
</dbReference>
<gene>
    <name evidence="4" type="ORF">G7Y89_g12582</name>
</gene>
<keyword evidence="1" id="KW-0677">Repeat</keyword>
<evidence type="ECO:0000259" key="2">
    <source>
        <dbReference type="Pfam" id="PF24809"/>
    </source>
</evidence>
<dbReference type="Gene3D" id="3.40.50.300">
    <property type="entry name" value="P-loop containing nucleotide triphosphate hydrolases"/>
    <property type="match status" value="1"/>
</dbReference>
<evidence type="ECO:0000259" key="3">
    <source>
        <dbReference type="Pfam" id="PF24883"/>
    </source>
</evidence>
<reference evidence="4 5" key="1">
    <citation type="submission" date="2020-03" db="EMBL/GenBank/DDBJ databases">
        <title>Draft Genome Sequence of Cudoniella acicularis.</title>
        <authorList>
            <person name="Buettner E."/>
            <person name="Kellner H."/>
        </authorList>
    </citation>
    <scope>NUCLEOTIDE SEQUENCE [LARGE SCALE GENOMIC DNA]</scope>
    <source>
        <strain evidence="4 5">DSM 108380</strain>
    </source>
</reference>
<dbReference type="AlphaFoldDB" id="A0A8H4R9T5"/>
<accession>A0A8H4R9T5</accession>
<dbReference type="Pfam" id="PF24883">
    <property type="entry name" value="NPHP3_N"/>
    <property type="match status" value="1"/>
</dbReference>
<dbReference type="EMBL" id="JAAMPI010001341">
    <property type="protein sequence ID" value="KAF4625583.1"/>
    <property type="molecule type" value="Genomic_DNA"/>
</dbReference>
<evidence type="ECO:0000313" key="5">
    <source>
        <dbReference type="Proteomes" id="UP000566819"/>
    </source>
</evidence>